<organism evidence="1 2">
    <name type="scientific">Eubacterium coprostanoligenes</name>
    <dbReference type="NCBI Taxonomy" id="290054"/>
    <lineage>
        <taxon>Bacteria</taxon>
        <taxon>Bacillati</taxon>
        <taxon>Bacillota</taxon>
        <taxon>Clostridia</taxon>
        <taxon>Eubacteriales</taxon>
        <taxon>Eubacteriaceae</taxon>
        <taxon>Eubacterium</taxon>
    </lineage>
</organism>
<name>A0A1T4N6X9_9FIRM</name>
<gene>
    <name evidence="1" type="ORF">SAMN02745114_01497</name>
</gene>
<accession>A0A1T4N6X9</accession>
<dbReference type="EMBL" id="FUWW01000019">
    <property type="protein sequence ID" value="SJZ74984.1"/>
    <property type="molecule type" value="Genomic_DNA"/>
</dbReference>
<dbReference type="STRING" id="290054.SAMN02745114_01497"/>
<keyword evidence="2" id="KW-1185">Reference proteome</keyword>
<dbReference type="Proteomes" id="UP000190657">
    <property type="component" value="Unassembled WGS sequence"/>
</dbReference>
<sequence length="68" mass="7963">MTLGNHEFLLREDLVQLAGCEKMDMYITGVKLNIMHYLVYYTDLSNREYSSMEPIGIFDEKEKARKVA</sequence>
<dbReference type="AlphaFoldDB" id="A0A1T4N6X9"/>
<protein>
    <submittedName>
        <fullName evidence="1">Uncharacterized protein</fullName>
    </submittedName>
</protein>
<evidence type="ECO:0000313" key="2">
    <source>
        <dbReference type="Proteomes" id="UP000190657"/>
    </source>
</evidence>
<dbReference type="RefSeq" id="WP_078768950.1">
    <property type="nucleotide sequence ID" value="NZ_FUWW01000019.1"/>
</dbReference>
<evidence type="ECO:0000313" key="1">
    <source>
        <dbReference type="EMBL" id="SJZ74984.1"/>
    </source>
</evidence>
<proteinExistence type="predicted"/>
<reference evidence="1 2" key="1">
    <citation type="submission" date="2017-02" db="EMBL/GenBank/DDBJ databases">
        <authorList>
            <person name="Peterson S.W."/>
        </authorList>
    </citation>
    <scope>NUCLEOTIDE SEQUENCE [LARGE SCALE GENOMIC DNA]</scope>
    <source>
        <strain evidence="1 2">ATCC 51222</strain>
    </source>
</reference>